<name>A0A1I5Z6B1_HYMAR</name>
<sequence length="134" mass="14461">MKSITIRRAADYGGVLNAVLCGVHCAAGPLLLAWWGTRNPESTSESWELGFLALSGLLVALATRRQSTPSLRMALWGMFAVFAACSLLAERWPLLELAQYAASAGLIVVHLLNERHCRNCACRSSLGCISGQRS</sequence>
<dbReference type="GO" id="GO:0016020">
    <property type="term" value="C:membrane"/>
    <property type="evidence" value="ECO:0007669"/>
    <property type="project" value="InterPro"/>
</dbReference>
<feature type="transmembrane region" description="Helical" evidence="1">
    <location>
        <begin position="12"/>
        <end position="35"/>
    </location>
</feature>
<keyword evidence="1" id="KW-1133">Transmembrane helix</keyword>
<feature type="transmembrane region" description="Helical" evidence="1">
    <location>
        <begin position="47"/>
        <end position="63"/>
    </location>
</feature>
<dbReference type="Pfam" id="PF03203">
    <property type="entry name" value="MerC"/>
    <property type="match status" value="1"/>
</dbReference>
<keyword evidence="1" id="KW-0472">Membrane</keyword>
<reference evidence="3" key="1">
    <citation type="submission" date="2016-10" db="EMBL/GenBank/DDBJ databases">
        <authorList>
            <person name="Varghese N."/>
            <person name="Submissions S."/>
        </authorList>
    </citation>
    <scope>NUCLEOTIDE SEQUENCE [LARGE SCALE GENOMIC DNA]</scope>
    <source>
        <strain evidence="3">OR362-8,ATCC BAA-1266,JCM 13504</strain>
    </source>
</reference>
<dbReference type="GO" id="GO:0015097">
    <property type="term" value="F:mercury ion transmembrane transporter activity"/>
    <property type="evidence" value="ECO:0007669"/>
    <property type="project" value="InterPro"/>
</dbReference>
<keyword evidence="1" id="KW-0812">Transmembrane</keyword>
<dbReference type="EMBL" id="FOXS01000003">
    <property type="protein sequence ID" value="SFQ51657.1"/>
    <property type="molecule type" value="Genomic_DNA"/>
</dbReference>
<dbReference type="RefSeq" id="WP_092674051.1">
    <property type="nucleotide sequence ID" value="NZ_FOXS01000003.1"/>
</dbReference>
<protein>
    <submittedName>
        <fullName evidence="2">MerC mercury resistance protein</fullName>
    </submittedName>
</protein>
<evidence type="ECO:0000256" key="1">
    <source>
        <dbReference type="SAM" id="Phobius"/>
    </source>
</evidence>
<evidence type="ECO:0000313" key="2">
    <source>
        <dbReference type="EMBL" id="SFQ51657.1"/>
    </source>
</evidence>
<evidence type="ECO:0000313" key="3">
    <source>
        <dbReference type="Proteomes" id="UP000199029"/>
    </source>
</evidence>
<feature type="transmembrane region" description="Helical" evidence="1">
    <location>
        <begin position="70"/>
        <end position="89"/>
    </location>
</feature>
<dbReference type="OrthoDB" id="1274419at2"/>
<gene>
    <name evidence="2" type="ORF">SAMN04515668_2729</name>
</gene>
<dbReference type="AlphaFoldDB" id="A0A1I5Z6B1"/>
<dbReference type="Proteomes" id="UP000199029">
    <property type="component" value="Unassembled WGS sequence"/>
</dbReference>
<dbReference type="InterPro" id="IPR004891">
    <property type="entry name" value="Mercury-R_MerC"/>
</dbReference>
<organism evidence="2 3">
    <name type="scientific">Hymenobacter arizonensis</name>
    <name type="common">Siccationidurans arizonensis</name>
    <dbReference type="NCBI Taxonomy" id="1227077"/>
    <lineage>
        <taxon>Bacteria</taxon>
        <taxon>Pseudomonadati</taxon>
        <taxon>Bacteroidota</taxon>
        <taxon>Cytophagia</taxon>
        <taxon>Cytophagales</taxon>
        <taxon>Hymenobacteraceae</taxon>
        <taxon>Hymenobacter</taxon>
    </lineage>
</organism>
<accession>A0A1I5Z6B1</accession>
<proteinExistence type="predicted"/>
<keyword evidence="3" id="KW-1185">Reference proteome</keyword>